<organism evidence="9 10">
    <name type="scientific">Tamlana crocina</name>
    <dbReference type="NCBI Taxonomy" id="393006"/>
    <lineage>
        <taxon>Bacteria</taxon>
        <taxon>Pseudomonadati</taxon>
        <taxon>Bacteroidota</taxon>
        <taxon>Flavobacteriia</taxon>
        <taxon>Flavobacteriales</taxon>
        <taxon>Flavobacteriaceae</taxon>
        <taxon>Tamlana</taxon>
    </lineage>
</organism>
<evidence type="ECO:0000256" key="4">
    <source>
        <dbReference type="ARBA" id="ARBA00023136"/>
    </source>
</evidence>
<comment type="caution">
    <text evidence="9">The sequence shown here is derived from an EMBL/GenBank/DDBJ whole genome shotgun (WGS) entry which is preliminary data.</text>
</comment>
<evidence type="ECO:0000256" key="5">
    <source>
        <dbReference type="RuleBase" id="RU000320"/>
    </source>
</evidence>
<feature type="transmembrane region" description="Helical" evidence="6">
    <location>
        <begin position="90"/>
        <end position="107"/>
    </location>
</feature>
<dbReference type="InterPro" id="IPR050616">
    <property type="entry name" value="CPA3_Na-H_Antiporter_A"/>
</dbReference>
<feature type="domain" description="NADH-Ubiquinone oxidoreductase (complex I) chain 5 N-terminal" evidence="8">
    <location>
        <begin position="45"/>
        <end position="91"/>
    </location>
</feature>
<evidence type="ECO:0000256" key="2">
    <source>
        <dbReference type="ARBA" id="ARBA00022692"/>
    </source>
</evidence>
<feature type="transmembrane region" description="Helical" evidence="6">
    <location>
        <begin position="113"/>
        <end position="130"/>
    </location>
</feature>
<proteinExistence type="predicted"/>
<feature type="non-terminal residue" evidence="9">
    <location>
        <position position="1"/>
    </location>
</feature>
<dbReference type="InterPro" id="IPR001750">
    <property type="entry name" value="ND/Mrp_TM"/>
</dbReference>
<feature type="transmembrane region" description="Helical" evidence="6">
    <location>
        <begin position="57"/>
        <end position="78"/>
    </location>
</feature>
<keyword evidence="2 5" id="KW-0812">Transmembrane</keyword>
<comment type="subcellular location">
    <subcellularLocation>
        <location evidence="1">Endomembrane system</location>
        <topology evidence="1">Multi-pass membrane protein</topology>
    </subcellularLocation>
    <subcellularLocation>
        <location evidence="5">Membrane</location>
        <topology evidence="5">Multi-pass membrane protein</topology>
    </subcellularLocation>
</comment>
<evidence type="ECO:0000313" key="9">
    <source>
        <dbReference type="EMBL" id="NJX17133.1"/>
    </source>
</evidence>
<evidence type="ECO:0000256" key="3">
    <source>
        <dbReference type="ARBA" id="ARBA00022989"/>
    </source>
</evidence>
<gene>
    <name evidence="9" type="ORF">HC176_16800</name>
</gene>
<sequence length="142" mass="15717">AGKFLKGKLAVLSALVPLALFVYFLSFLPQVAGGEVIRQEISWVPTLGLDLNFALDGLSLLFSLLITGIGFLVFAYTAEYLKEHDYLDRFYGYLGMFMGAMLGLVLSDNLLSMFIFWELTSISSFFLIGFNNTSEASRKSAV</sequence>
<feature type="domain" description="NADH:quinone oxidoreductase/Mrp antiporter transmembrane" evidence="7">
    <location>
        <begin position="107"/>
        <end position="140"/>
    </location>
</feature>
<keyword evidence="4 6" id="KW-0472">Membrane</keyword>
<evidence type="ECO:0000256" key="6">
    <source>
        <dbReference type="SAM" id="Phobius"/>
    </source>
</evidence>
<dbReference type="Proteomes" id="UP000760545">
    <property type="component" value="Unassembled WGS sequence"/>
</dbReference>
<feature type="non-terminal residue" evidence="9">
    <location>
        <position position="142"/>
    </location>
</feature>
<dbReference type="InterPro" id="IPR001516">
    <property type="entry name" value="Proton_antipo_N"/>
</dbReference>
<evidence type="ECO:0000313" key="10">
    <source>
        <dbReference type="Proteomes" id="UP000760545"/>
    </source>
</evidence>
<evidence type="ECO:0000256" key="1">
    <source>
        <dbReference type="ARBA" id="ARBA00004127"/>
    </source>
</evidence>
<reference evidence="9 10" key="1">
    <citation type="submission" date="2020-03" db="EMBL/GenBank/DDBJ databases">
        <title>Tamlana sp. nov, isolated from XXX.</title>
        <authorList>
            <person name="Cao W.R."/>
        </authorList>
    </citation>
    <scope>NUCLEOTIDE SEQUENCE [LARGE SCALE GENOMIC DNA]</scope>
    <source>
        <strain evidence="9 10">HST1-43</strain>
    </source>
</reference>
<dbReference type="PANTHER" id="PTHR43373">
    <property type="entry name" value="NA(+)/H(+) ANTIPORTER SUBUNIT"/>
    <property type="match status" value="1"/>
</dbReference>
<protein>
    <submittedName>
        <fullName evidence="9">Na(+)/H(+) antiporter subunit A</fullName>
    </submittedName>
</protein>
<keyword evidence="10" id="KW-1185">Reference proteome</keyword>
<evidence type="ECO:0000259" key="7">
    <source>
        <dbReference type="Pfam" id="PF00361"/>
    </source>
</evidence>
<dbReference type="Pfam" id="PF00662">
    <property type="entry name" value="Proton_antipo_N"/>
    <property type="match status" value="1"/>
</dbReference>
<evidence type="ECO:0000259" key="8">
    <source>
        <dbReference type="Pfam" id="PF00662"/>
    </source>
</evidence>
<keyword evidence="3 6" id="KW-1133">Transmembrane helix</keyword>
<name>A0ABX1DJF4_9FLAO</name>
<dbReference type="PRINTS" id="PR01434">
    <property type="entry name" value="NADHDHGNASE5"/>
</dbReference>
<dbReference type="PANTHER" id="PTHR43373:SF1">
    <property type="entry name" value="NA(+)_H(+) ANTIPORTER SUBUNIT A"/>
    <property type="match status" value="1"/>
</dbReference>
<dbReference type="EMBL" id="JAAVJS010000296">
    <property type="protein sequence ID" value="NJX17133.1"/>
    <property type="molecule type" value="Genomic_DNA"/>
</dbReference>
<accession>A0ABX1DJF4</accession>
<dbReference type="RefSeq" id="WP_280818706.1">
    <property type="nucleotide sequence ID" value="NZ_JAAVJS010000296.1"/>
</dbReference>
<dbReference type="Pfam" id="PF00361">
    <property type="entry name" value="Proton_antipo_M"/>
    <property type="match status" value="1"/>
</dbReference>